<evidence type="ECO:0000256" key="4">
    <source>
        <dbReference type="ARBA" id="ARBA00023157"/>
    </source>
</evidence>
<gene>
    <name evidence="8" type="ORF">PMIN01_02741</name>
</gene>
<keyword evidence="1 5" id="KW-0645">Protease</keyword>
<dbReference type="OrthoDB" id="6380398at2759"/>
<reference evidence="8" key="1">
    <citation type="journal article" date="2020" name="Mol. Plant Microbe Interact.">
        <title>Genome Sequence of the Biocontrol Agent Coniothyrium minitans strain Conio (IMI 134523).</title>
        <authorList>
            <person name="Patel D."/>
            <person name="Shittu T.A."/>
            <person name="Baroncelli R."/>
            <person name="Muthumeenakshi S."/>
            <person name="Osborne T.H."/>
            <person name="Janganan T.K."/>
            <person name="Sreenivasaprasad S."/>
        </authorList>
    </citation>
    <scope>NUCLEOTIDE SEQUENCE</scope>
    <source>
        <strain evidence="8">Conio</strain>
    </source>
</reference>
<dbReference type="Gene3D" id="2.40.10.10">
    <property type="entry name" value="Trypsin-like serine proteases"/>
    <property type="match status" value="2"/>
</dbReference>
<protein>
    <submittedName>
        <fullName evidence="8">Trypsin A chain (Extracellular trypsin protease)</fullName>
    </submittedName>
</protein>
<dbReference type="PROSITE" id="PS00134">
    <property type="entry name" value="TRYPSIN_HIS"/>
    <property type="match status" value="1"/>
</dbReference>
<dbReference type="SMART" id="SM00020">
    <property type="entry name" value="Tryp_SPc"/>
    <property type="match status" value="1"/>
</dbReference>
<evidence type="ECO:0000256" key="1">
    <source>
        <dbReference type="ARBA" id="ARBA00022670"/>
    </source>
</evidence>
<keyword evidence="6" id="KW-0732">Signal</keyword>
<dbReference type="InterPro" id="IPR043504">
    <property type="entry name" value="Peptidase_S1_PA_chymotrypsin"/>
</dbReference>
<dbReference type="Pfam" id="PF00089">
    <property type="entry name" value="Trypsin"/>
    <property type="match status" value="1"/>
</dbReference>
<dbReference type="InterPro" id="IPR009003">
    <property type="entry name" value="Peptidase_S1_PA"/>
</dbReference>
<dbReference type="InterPro" id="IPR033116">
    <property type="entry name" value="TRYPSIN_SER"/>
</dbReference>
<dbReference type="PROSITE" id="PS50240">
    <property type="entry name" value="TRYPSIN_DOM"/>
    <property type="match status" value="1"/>
</dbReference>
<sequence length="265" mass="25950">MAIKSLLTAALVAPAVVFGAAIPPTEAGTSSINIVGGDAASAGDFPFIVSLQVSGSHFCGGSLLNANTVVTAGHCGVAYAASRVTVRAGSLNKNSGGTVVSVSSIKTYSGFNSGTLDGDVAILKLATSIPTSSTIGYATLAASGSDPASGATLSVAGWGTTSAGGSSLPAALRKVSVPVVARSTCASQYKVINQRYSITTNMFCAGLAAGGKDSCQGDSGGPIVDSSKTLVGLVSWGEGCAEPNTPGVYTRVGSSVIGSFISANL</sequence>
<evidence type="ECO:0000256" key="5">
    <source>
        <dbReference type="RuleBase" id="RU363034"/>
    </source>
</evidence>
<keyword evidence="9" id="KW-1185">Reference proteome</keyword>
<evidence type="ECO:0000313" key="9">
    <source>
        <dbReference type="Proteomes" id="UP000756921"/>
    </source>
</evidence>
<evidence type="ECO:0000256" key="3">
    <source>
        <dbReference type="ARBA" id="ARBA00022825"/>
    </source>
</evidence>
<dbReference type="SUPFAM" id="SSF50494">
    <property type="entry name" value="Trypsin-like serine proteases"/>
    <property type="match status" value="1"/>
</dbReference>
<dbReference type="Proteomes" id="UP000756921">
    <property type="component" value="Unassembled WGS sequence"/>
</dbReference>
<evidence type="ECO:0000259" key="7">
    <source>
        <dbReference type="PROSITE" id="PS50240"/>
    </source>
</evidence>
<dbReference type="InterPro" id="IPR001254">
    <property type="entry name" value="Trypsin_dom"/>
</dbReference>
<evidence type="ECO:0000256" key="6">
    <source>
        <dbReference type="SAM" id="SignalP"/>
    </source>
</evidence>
<dbReference type="CDD" id="cd00190">
    <property type="entry name" value="Tryp_SPc"/>
    <property type="match status" value="1"/>
</dbReference>
<accession>A0A9P6GQS2</accession>
<evidence type="ECO:0000313" key="8">
    <source>
        <dbReference type="EMBL" id="KAF9740106.1"/>
    </source>
</evidence>
<comment type="caution">
    <text evidence="8">The sequence shown here is derived from an EMBL/GenBank/DDBJ whole genome shotgun (WGS) entry which is preliminary data.</text>
</comment>
<organism evidence="8 9">
    <name type="scientific">Paraphaeosphaeria minitans</name>
    <dbReference type="NCBI Taxonomy" id="565426"/>
    <lineage>
        <taxon>Eukaryota</taxon>
        <taxon>Fungi</taxon>
        <taxon>Dikarya</taxon>
        <taxon>Ascomycota</taxon>
        <taxon>Pezizomycotina</taxon>
        <taxon>Dothideomycetes</taxon>
        <taxon>Pleosporomycetidae</taxon>
        <taxon>Pleosporales</taxon>
        <taxon>Massarineae</taxon>
        <taxon>Didymosphaeriaceae</taxon>
        <taxon>Paraphaeosphaeria</taxon>
    </lineage>
</organism>
<name>A0A9P6GQS2_9PLEO</name>
<dbReference type="AlphaFoldDB" id="A0A9P6GQS2"/>
<dbReference type="EMBL" id="WJXW01000002">
    <property type="protein sequence ID" value="KAF9740106.1"/>
    <property type="molecule type" value="Genomic_DNA"/>
</dbReference>
<keyword evidence="4" id="KW-1015">Disulfide bond</keyword>
<dbReference type="PROSITE" id="PS00135">
    <property type="entry name" value="TRYPSIN_SER"/>
    <property type="match status" value="1"/>
</dbReference>
<dbReference type="GO" id="GO:0006508">
    <property type="term" value="P:proteolysis"/>
    <property type="evidence" value="ECO:0007669"/>
    <property type="project" value="UniProtKB-KW"/>
</dbReference>
<dbReference type="PANTHER" id="PTHR24252:SF7">
    <property type="entry name" value="HYALIN"/>
    <property type="match status" value="1"/>
</dbReference>
<keyword evidence="3 5" id="KW-0720">Serine protease</keyword>
<feature type="chain" id="PRO_5040467193" evidence="6">
    <location>
        <begin position="28"/>
        <end position="265"/>
    </location>
</feature>
<dbReference type="GO" id="GO:0004252">
    <property type="term" value="F:serine-type endopeptidase activity"/>
    <property type="evidence" value="ECO:0007669"/>
    <property type="project" value="InterPro"/>
</dbReference>
<feature type="signal peptide" evidence="6">
    <location>
        <begin position="1"/>
        <end position="27"/>
    </location>
</feature>
<proteinExistence type="predicted"/>
<feature type="domain" description="Peptidase S1" evidence="7">
    <location>
        <begin position="34"/>
        <end position="265"/>
    </location>
</feature>
<dbReference type="FunFam" id="2.40.10.10:FF:000077">
    <property type="entry name" value="Predicted protein"/>
    <property type="match status" value="1"/>
</dbReference>
<keyword evidence="2 5" id="KW-0378">Hydrolase</keyword>
<dbReference type="InterPro" id="IPR001314">
    <property type="entry name" value="Peptidase_S1A"/>
</dbReference>
<dbReference type="PANTHER" id="PTHR24252">
    <property type="entry name" value="ACROSIN-RELATED"/>
    <property type="match status" value="1"/>
</dbReference>
<dbReference type="PRINTS" id="PR00722">
    <property type="entry name" value="CHYMOTRYPSIN"/>
</dbReference>
<dbReference type="InterPro" id="IPR018114">
    <property type="entry name" value="TRYPSIN_HIS"/>
</dbReference>
<evidence type="ECO:0000256" key="2">
    <source>
        <dbReference type="ARBA" id="ARBA00022801"/>
    </source>
</evidence>